<evidence type="ECO:0000313" key="2">
    <source>
        <dbReference type="Proteomes" id="UP001214553"/>
    </source>
</evidence>
<reference evidence="1 2" key="1">
    <citation type="submission" date="2023-03" db="EMBL/GenBank/DDBJ databases">
        <title>Genome sequence of Microbacterium sp. KACC 23027.</title>
        <authorList>
            <person name="Kim S."/>
            <person name="Heo J."/>
            <person name="Kwon S.-W."/>
        </authorList>
    </citation>
    <scope>NUCLEOTIDE SEQUENCE [LARGE SCALE GENOMIC DNA]</scope>
    <source>
        <strain evidence="1 2">KACC 23027</strain>
    </source>
</reference>
<organism evidence="1 2">
    <name type="scientific">Microbacterium horticulturae</name>
    <dbReference type="NCBI Taxonomy" id="3028316"/>
    <lineage>
        <taxon>Bacteria</taxon>
        <taxon>Bacillati</taxon>
        <taxon>Actinomycetota</taxon>
        <taxon>Actinomycetes</taxon>
        <taxon>Micrococcales</taxon>
        <taxon>Microbacteriaceae</taxon>
        <taxon>Microbacterium</taxon>
    </lineage>
</organism>
<evidence type="ECO:0000313" key="1">
    <source>
        <dbReference type="EMBL" id="WEG10429.1"/>
    </source>
</evidence>
<keyword evidence="2" id="KW-1185">Reference proteome</keyword>
<accession>A0ABY8C206</accession>
<sequence length="60" mass="6432">MVSFPLTEVAQLVDDLSGAVLVENATTAEFKAKADARGFRPSELWQKYAHLLPATEGGAL</sequence>
<protein>
    <submittedName>
        <fullName evidence="1">Uncharacterized protein</fullName>
    </submittedName>
</protein>
<name>A0ABY8C206_9MICO</name>
<proteinExistence type="predicted"/>
<dbReference type="Proteomes" id="UP001214553">
    <property type="component" value="Chromosome"/>
</dbReference>
<dbReference type="RefSeq" id="WP_275279792.1">
    <property type="nucleotide sequence ID" value="NZ_CP119108.1"/>
</dbReference>
<dbReference type="EMBL" id="CP119108">
    <property type="protein sequence ID" value="WEG10429.1"/>
    <property type="molecule type" value="Genomic_DNA"/>
</dbReference>
<gene>
    <name evidence="1" type="ORF">PU630_07770</name>
</gene>